<dbReference type="CDD" id="cd02425">
    <property type="entry name" value="Peptidase_C39F"/>
    <property type="match status" value="1"/>
</dbReference>
<dbReference type="GO" id="GO:0006508">
    <property type="term" value="P:proteolysis"/>
    <property type="evidence" value="ECO:0007669"/>
    <property type="project" value="InterPro"/>
</dbReference>
<dbReference type="GO" id="GO:0015031">
    <property type="term" value="P:protein transport"/>
    <property type="evidence" value="ECO:0007669"/>
    <property type="project" value="UniProtKB-KW"/>
</dbReference>
<dbReference type="InterPro" id="IPR039421">
    <property type="entry name" value="Type_1_exporter"/>
</dbReference>
<comment type="subcellular location">
    <subcellularLocation>
        <location evidence="1">Cell membrane</location>
        <topology evidence="1">Multi-pass membrane protein</topology>
    </subcellularLocation>
</comment>
<proteinExistence type="predicted"/>
<evidence type="ECO:0000256" key="9">
    <source>
        <dbReference type="ARBA" id="ARBA00022989"/>
    </source>
</evidence>
<dbReference type="SUPFAM" id="SSF52540">
    <property type="entry name" value="P-loop containing nucleoside triphosphate hydrolases"/>
    <property type="match status" value="1"/>
</dbReference>
<dbReference type="GO" id="GO:0140359">
    <property type="term" value="F:ABC-type transporter activity"/>
    <property type="evidence" value="ECO:0007669"/>
    <property type="project" value="InterPro"/>
</dbReference>
<feature type="transmembrane region" description="Helical" evidence="12">
    <location>
        <begin position="411"/>
        <end position="435"/>
    </location>
</feature>
<keyword evidence="7" id="KW-0067">ATP-binding</keyword>
<dbReference type="SMART" id="SM00382">
    <property type="entry name" value="AAA"/>
    <property type="match status" value="1"/>
</dbReference>
<keyword evidence="11" id="KW-0080">Bacteriocin transport</keyword>
<evidence type="ECO:0000256" key="6">
    <source>
        <dbReference type="ARBA" id="ARBA00022807"/>
    </source>
</evidence>
<comment type="caution">
    <text evidence="16">The sequence shown here is derived from an EMBL/GenBank/DDBJ whole genome shotgun (WGS) entry which is preliminary data.</text>
</comment>
<dbReference type="GO" id="GO:0034040">
    <property type="term" value="F:ATPase-coupled lipid transmembrane transporter activity"/>
    <property type="evidence" value="ECO:0007669"/>
    <property type="project" value="TreeGrafter"/>
</dbReference>
<dbReference type="Proteomes" id="UP000252118">
    <property type="component" value="Unassembled WGS sequence"/>
</dbReference>
<evidence type="ECO:0000256" key="7">
    <source>
        <dbReference type="ARBA" id="ARBA00022840"/>
    </source>
</evidence>
<evidence type="ECO:0000313" key="17">
    <source>
        <dbReference type="Proteomes" id="UP000252118"/>
    </source>
</evidence>
<evidence type="ECO:0000259" key="13">
    <source>
        <dbReference type="PROSITE" id="PS50893"/>
    </source>
</evidence>
<dbReference type="InterPro" id="IPR003593">
    <property type="entry name" value="AAA+_ATPase"/>
</dbReference>
<dbReference type="Gene3D" id="1.20.1560.10">
    <property type="entry name" value="ABC transporter type 1, transmembrane domain"/>
    <property type="match status" value="1"/>
</dbReference>
<dbReference type="SUPFAM" id="SSF90123">
    <property type="entry name" value="ABC transporter transmembrane region"/>
    <property type="match status" value="1"/>
</dbReference>
<dbReference type="PANTHER" id="PTHR24221">
    <property type="entry name" value="ATP-BINDING CASSETTE SUB-FAMILY B"/>
    <property type="match status" value="1"/>
</dbReference>
<dbReference type="InterPro" id="IPR033839">
    <property type="entry name" value="Lacticin_481_peptidase"/>
</dbReference>
<organism evidence="16 17">
    <name type="scientific">Rossellomorea aquimaris</name>
    <dbReference type="NCBI Taxonomy" id="189382"/>
    <lineage>
        <taxon>Bacteria</taxon>
        <taxon>Bacillati</taxon>
        <taxon>Bacillota</taxon>
        <taxon>Bacilli</taxon>
        <taxon>Bacillales</taxon>
        <taxon>Bacillaceae</taxon>
        <taxon>Rossellomorea</taxon>
    </lineage>
</organism>
<evidence type="ECO:0000256" key="1">
    <source>
        <dbReference type="ARBA" id="ARBA00004651"/>
    </source>
</evidence>
<dbReference type="Gene3D" id="3.90.70.10">
    <property type="entry name" value="Cysteine proteinases"/>
    <property type="match status" value="1"/>
</dbReference>
<dbReference type="GO" id="GO:0008234">
    <property type="term" value="F:cysteine-type peptidase activity"/>
    <property type="evidence" value="ECO:0007669"/>
    <property type="project" value="UniProtKB-KW"/>
</dbReference>
<dbReference type="FunFam" id="3.40.50.300:FF:000299">
    <property type="entry name" value="ABC transporter ATP-binding protein/permease"/>
    <property type="match status" value="1"/>
</dbReference>
<keyword evidence="9 12" id="KW-1133">Transmembrane helix</keyword>
<dbReference type="GO" id="GO:0005524">
    <property type="term" value="F:ATP binding"/>
    <property type="evidence" value="ECO:0007669"/>
    <property type="project" value="UniProtKB-KW"/>
</dbReference>
<dbReference type="GO" id="GO:0005886">
    <property type="term" value="C:plasma membrane"/>
    <property type="evidence" value="ECO:0007669"/>
    <property type="project" value="UniProtKB-SubCell"/>
</dbReference>
<reference evidence="16 17" key="1">
    <citation type="submission" date="2018-06" db="EMBL/GenBank/DDBJ databases">
        <title>Freshwater and sediment microbial communities from various areas in North America, analyzing microbe dynamics in response to fracking.</title>
        <authorList>
            <person name="Lamendella R."/>
        </authorList>
    </citation>
    <scope>NUCLEOTIDE SEQUENCE [LARGE SCALE GENOMIC DNA]</scope>
    <source>
        <strain evidence="16 17">97B</strain>
    </source>
</reference>
<dbReference type="PROSITE" id="PS50929">
    <property type="entry name" value="ABC_TM1F"/>
    <property type="match status" value="1"/>
</dbReference>
<keyword evidence="6" id="KW-0378">Hydrolase</keyword>
<dbReference type="EMBL" id="QNRJ01000014">
    <property type="protein sequence ID" value="RBP02484.1"/>
    <property type="molecule type" value="Genomic_DNA"/>
</dbReference>
<keyword evidence="10 12" id="KW-0472">Membrane</keyword>
<feature type="transmembrane region" description="Helical" evidence="12">
    <location>
        <begin position="157"/>
        <end position="178"/>
    </location>
</feature>
<evidence type="ECO:0000256" key="12">
    <source>
        <dbReference type="SAM" id="Phobius"/>
    </source>
</evidence>
<dbReference type="InterPro" id="IPR005074">
    <property type="entry name" value="Peptidase_C39"/>
</dbReference>
<dbReference type="PROSITE" id="PS50893">
    <property type="entry name" value="ABC_TRANSPORTER_2"/>
    <property type="match status" value="1"/>
</dbReference>
<dbReference type="RefSeq" id="WP_113970552.1">
    <property type="nucleotide sequence ID" value="NZ_QNRJ01000014.1"/>
</dbReference>
<dbReference type="GO" id="GO:0016887">
    <property type="term" value="F:ATP hydrolysis activity"/>
    <property type="evidence" value="ECO:0007669"/>
    <property type="project" value="InterPro"/>
</dbReference>
<evidence type="ECO:0000313" key="16">
    <source>
        <dbReference type="EMBL" id="RBP02484.1"/>
    </source>
</evidence>
<feature type="transmembrane region" description="Helical" evidence="12">
    <location>
        <begin position="383"/>
        <end position="405"/>
    </location>
</feature>
<evidence type="ECO:0000256" key="3">
    <source>
        <dbReference type="ARBA" id="ARBA00022475"/>
    </source>
</evidence>
<keyword evidence="8" id="KW-0653">Protein transport</keyword>
<gene>
    <name evidence="16" type="ORF">DET59_11447</name>
</gene>
<feature type="domain" description="Peptidase C39" evidence="15">
    <location>
        <begin position="9"/>
        <end position="129"/>
    </location>
</feature>
<feature type="domain" description="ABC transporter" evidence="13">
    <location>
        <begin position="472"/>
        <end position="705"/>
    </location>
</feature>
<accession>A0A366EJH9</accession>
<sequence length="718" mass="80407">MRKVPFIEQMEHSECGIACMAMVLSYYKHHISLSDLREEYGVPKGGFSVLHLTEIGKEKGLESKAFRVDAEGVKNNGFLPAILFWDSKHFVVLEKVHRGMFYIVDPAVGRVKLSGEEFTKHFSQIMLVPVPSENFEEKARLNPYLFLLTFAFKKPKLVVSILLFSLLLQGLGIVLPLVTKWVTDHVLVPKDISYLNTIGYAVLLILVAYKILSFCRGVLIAKLQTSMDDQMMSHFMEHLYRLPYQFFENRSNGELIFRANSNVYIRQILSTRLITFIIDGIMLFSYAILMFNMSSILGAGVLGMGILLFGSLLLSTNITHRITSKDVTNQTKVQNVLAESINGISDIKVMGLENTFFNEWSRSFKQQLKSSERRSIWTTTLNILPSTIQFGLPIFLLWSGGYLVVDGSITLGTLVAFSTLALSFIAPISSLGLGYTEIISLKSYIQRLYDVIKSNKENLNPDRDHAKLKGAVSLKNVSFRYSKFSDPVLKNVSLDVKPGEKVAIVGDSGSGKSTIAKLLLGLYTPSSGEIHYDNTNIEDFNLHTLRSQLGTVLQETKLFNKPVIENIAMQDGDIDQERLIETCGRADVLQDILVCPLGFQTNVSEKGVNFSGGQRQRLALARALYNEPAVLILDEATSALDNISEKKIDKSISELNCTRIIIAHRLSTIINADKIFVLKDGEIIEEGNHQSLLDQSGYYAELYTANKKGNRVNEKIYA</sequence>
<feature type="transmembrane region" description="Helical" evidence="12">
    <location>
        <begin position="198"/>
        <end position="221"/>
    </location>
</feature>
<dbReference type="InterPro" id="IPR011527">
    <property type="entry name" value="ABC1_TM_dom"/>
</dbReference>
<name>A0A366EJH9_9BACI</name>
<feature type="transmembrane region" description="Helical" evidence="12">
    <location>
        <begin position="273"/>
        <end position="291"/>
    </location>
</feature>
<dbReference type="InterPro" id="IPR003439">
    <property type="entry name" value="ABC_transporter-like_ATP-bd"/>
</dbReference>
<dbReference type="AlphaFoldDB" id="A0A366EJH9"/>
<evidence type="ECO:0000256" key="10">
    <source>
        <dbReference type="ARBA" id="ARBA00023136"/>
    </source>
</evidence>
<evidence type="ECO:0000256" key="11">
    <source>
        <dbReference type="ARBA" id="ARBA00043264"/>
    </source>
</evidence>
<evidence type="ECO:0000256" key="4">
    <source>
        <dbReference type="ARBA" id="ARBA00022692"/>
    </source>
</evidence>
<dbReference type="OrthoDB" id="9762778at2"/>
<feature type="domain" description="ABC transmembrane type-1" evidence="14">
    <location>
        <begin position="161"/>
        <end position="440"/>
    </location>
</feature>
<dbReference type="PANTHER" id="PTHR24221:SF654">
    <property type="entry name" value="ATP-BINDING CASSETTE SUB-FAMILY B MEMBER 6"/>
    <property type="match status" value="1"/>
</dbReference>
<keyword evidence="5" id="KW-0547">Nucleotide-binding</keyword>
<dbReference type="InterPro" id="IPR036640">
    <property type="entry name" value="ABC1_TM_sf"/>
</dbReference>
<dbReference type="InterPro" id="IPR017871">
    <property type="entry name" value="ABC_transporter-like_CS"/>
</dbReference>
<evidence type="ECO:0000256" key="5">
    <source>
        <dbReference type="ARBA" id="ARBA00022741"/>
    </source>
</evidence>
<evidence type="ECO:0000259" key="14">
    <source>
        <dbReference type="PROSITE" id="PS50929"/>
    </source>
</evidence>
<dbReference type="Pfam" id="PF00664">
    <property type="entry name" value="ABC_membrane"/>
    <property type="match status" value="1"/>
</dbReference>
<dbReference type="Gene3D" id="3.40.50.300">
    <property type="entry name" value="P-loop containing nucleotide triphosphate hydrolases"/>
    <property type="match status" value="1"/>
</dbReference>
<keyword evidence="6" id="KW-0788">Thiol protease</keyword>
<keyword evidence="6" id="KW-0645">Protease</keyword>
<dbReference type="CDD" id="cd18555">
    <property type="entry name" value="ABC_6TM_T1SS_like"/>
    <property type="match status" value="1"/>
</dbReference>
<keyword evidence="4 12" id="KW-0812">Transmembrane</keyword>
<dbReference type="PROSITE" id="PS00211">
    <property type="entry name" value="ABC_TRANSPORTER_1"/>
    <property type="match status" value="1"/>
</dbReference>
<protein>
    <submittedName>
        <fullName evidence="16">ABC-type bacteriocin/lantibiotic exporter with double-glycine peptidase domain</fullName>
    </submittedName>
</protein>
<keyword evidence="3" id="KW-1003">Cell membrane</keyword>
<dbReference type="GO" id="GO:0043213">
    <property type="term" value="P:bacteriocin transport"/>
    <property type="evidence" value="ECO:0007669"/>
    <property type="project" value="UniProtKB-KW"/>
</dbReference>
<feature type="transmembrane region" description="Helical" evidence="12">
    <location>
        <begin position="297"/>
        <end position="315"/>
    </location>
</feature>
<dbReference type="PROSITE" id="PS50990">
    <property type="entry name" value="PEPTIDASE_C39"/>
    <property type="match status" value="1"/>
</dbReference>
<evidence type="ECO:0000256" key="8">
    <source>
        <dbReference type="ARBA" id="ARBA00022927"/>
    </source>
</evidence>
<dbReference type="Pfam" id="PF00005">
    <property type="entry name" value="ABC_tran"/>
    <property type="match status" value="1"/>
</dbReference>
<evidence type="ECO:0000259" key="15">
    <source>
        <dbReference type="PROSITE" id="PS50990"/>
    </source>
</evidence>
<evidence type="ECO:0000256" key="2">
    <source>
        <dbReference type="ARBA" id="ARBA00022448"/>
    </source>
</evidence>
<dbReference type="InterPro" id="IPR027417">
    <property type="entry name" value="P-loop_NTPase"/>
</dbReference>
<keyword evidence="2" id="KW-0813">Transport</keyword>
<dbReference type="Pfam" id="PF03412">
    <property type="entry name" value="Peptidase_C39"/>
    <property type="match status" value="1"/>
</dbReference>